<dbReference type="RefSeq" id="WP_338448123.1">
    <property type="nucleotide sequence ID" value="NZ_CP137640.1"/>
</dbReference>
<gene>
    <name evidence="3" type="ORF">R4Z09_17980</name>
</gene>
<dbReference type="Proteomes" id="UP001357223">
    <property type="component" value="Chromosome"/>
</dbReference>
<dbReference type="Pfam" id="PF01047">
    <property type="entry name" value="MarR"/>
    <property type="match status" value="1"/>
</dbReference>
<name>A0ABZ2CB96_9BACI</name>
<accession>A0ABZ2CB96</accession>
<dbReference type="SMART" id="SM00347">
    <property type="entry name" value="HTH_MARR"/>
    <property type="match status" value="1"/>
</dbReference>
<dbReference type="PROSITE" id="PS50995">
    <property type="entry name" value="HTH_MARR_2"/>
    <property type="match status" value="1"/>
</dbReference>
<reference evidence="3 4" key="1">
    <citation type="submission" date="2023-10" db="EMBL/GenBank/DDBJ databases">
        <title>Niallia locisalis sp.nov. isolated from a salt pond sample.</title>
        <authorList>
            <person name="Li X.-J."/>
            <person name="Dong L."/>
        </authorList>
    </citation>
    <scope>NUCLEOTIDE SEQUENCE [LARGE SCALE GENOMIC DNA]</scope>
    <source>
        <strain evidence="3 4">DSM 29761</strain>
    </source>
</reference>
<evidence type="ECO:0000313" key="4">
    <source>
        <dbReference type="Proteomes" id="UP001357223"/>
    </source>
</evidence>
<keyword evidence="4" id="KW-1185">Reference proteome</keyword>
<dbReference type="InterPro" id="IPR039422">
    <property type="entry name" value="MarR/SlyA-like"/>
</dbReference>
<dbReference type="EMBL" id="CP137640">
    <property type="protein sequence ID" value="WVX79190.1"/>
    <property type="molecule type" value="Genomic_DNA"/>
</dbReference>
<dbReference type="PANTHER" id="PTHR33164">
    <property type="entry name" value="TRANSCRIPTIONAL REGULATOR, MARR FAMILY"/>
    <property type="match status" value="1"/>
</dbReference>
<dbReference type="Gene3D" id="1.10.10.10">
    <property type="entry name" value="Winged helix-like DNA-binding domain superfamily/Winged helix DNA-binding domain"/>
    <property type="match status" value="1"/>
</dbReference>
<dbReference type="InterPro" id="IPR000835">
    <property type="entry name" value="HTH_MarR-typ"/>
</dbReference>
<dbReference type="CDD" id="cd00090">
    <property type="entry name" value="HTH_ARSR"/>
    <property type="match status" value="1"/>
</dbReference>
<dbReference type="InterPro" id="IPR036390">
    <property type="entry name" value="WH_DNA-bd_sf"/>
</dbReference>
<dbReference type="InterPro" id="IPR011991">
    <property type="entry name" value="ArsR-like_HTH"/>
</dbReference>
<evidence type="ECO:0000259" key="2">
    <source>
        <dbReference type="PROSITE" id="PS50995"/>
    </source>
</evidence>
<protein>
    <submittedName>
        <fullName evidence="3">MarR family transcriptional regulator</fullName>
    </submittedName>
</protein>
<keyword evidence="1" id="KW-0238">DNA-binding</keyword>
<dbReference type="PANTHER" id="PTHR33164:SF106">
    <property type="entry name" value="TRANSCRIPTIONAL REGULATORY PROTEIN"/>
    <property type="match status" value="1"/>
</dbReference>
<dbReference type="PRINTS" id="PR00598">
    <property type="entry name" value="HTHMARR"/>
</dbReference>
<organism evidence="3 4">
    <name type="scientific">Niallia oryzisoli</name>
    <dbReference type="NCBI Taxonomy" id="1737571"/>
    <lineage>
        <taxon>Bacteria</taxon>
        <taxon>Bacillati</taxon>
        <taxon>Bacillota</taxon>
        <taxon>Bacilli</taxon>
        <taxon>Bacillales</taxon>
        <taxon>Bacillaceae</taxon>
        <taxon>Niallia</taxon>
    </lineage>
</organism>
<dbReference type="InterPro" id="IPR036388">
    <property type="entry name" value="WH-like_DNA-bd_sf"/>
</dbReference>
<proteinExistence type="predicted"/>
<sequence>MSSNEKIKADLLDDINQQLRKFSTRNVLFQQNIAQSMGLVHTDLKTADILNETGPLTAGEISQITGLSTGSVTALLDRLEHAGFIKREKDPNDRRKVIIVPIKEQQDLIKARYSSISKTTKEYCQRYDEKELKLILQFTTDITHIIEEEINKVRT</sequence>
<evidence type="ECO:0000313" key="3">
    <source>
        <dbReference type="EMBL" id="WVX79190.1"/>
    </source>
</evidence>
<feature type="domain" description="HTH marR-type" evidence="2">
    <location>
        <begin position="8"/>
        <end position="144"/>
    </location>
</feature>
<dbReference type="SUPFAM" id="SSF46785">
    <property type="entry name" value="Winged helix' DNA-binding domain"/>
    <property type="match status" value="1"/>
</dbReference>
<evidence type="ECO:0000256" key="1">
    <source>
        <dbReference type="ARBA" id="ARBA00023125"/>
    </source>
</evidence>